<dbReference type="EMBL" id="CP065685">
    <property type="protein sequence ID" value="QPS41988.1"/>
    <property type="molecule type" value="Genomic_DNA"/>
</dbReference>
<dbReference type="RefSeq" id="WP_006029604.1">
    <property type="nucleotide sequence ID" value="NZ_CP013381.1"/>
</dbReference>
<evidence type="ECO:0000313" key="1">
    <source>
        <dbReference type="EMBL" id="QPS41988.1"/>
    </source>
</evidence>
<organism evidence="1 2">
    <name type="scientific">Burkholderia humptydooensis</name>
    <dbReference type="NCBI Taxonomy" id="430531"/>
    <lineage>
        <taxon>Bacteria</taxon>
        <taxon>Pseudomonadati</taxon>
        <taxon>Pseudomonadota</taxon>
        <taxon>Betaproteobacteria</taxon>
        <taxon>Burkholderiales</taxon>
        <taxon>Burkholderiaceae</taxon>
        <taxon>Burkholderia</taxon>
        <taxon>pseudomallei group</taxon>
    </lineage>
</organism>
<accession>A0A7U4P7X3</accession>
<reference evidence="1 2" key="1">
    <citation type="submission" date="2020-12" db="EMBL/GenBank/DDBJ databases">
        <title>FDA dAtabase for Regulatory Grade micrObial Sequences (FDA-ARGOS): Supporting development and validation of Infectious Disease Dx tests.</title>
        <authorList>
            <person name="Nelson B."/>
            <person name="Plummer A."/>
            <person name="Tallon L."/>
            <person name="Sadzewicz L."/>
            <person name="Zhao X."/>
            <person name="Boylan J."/>
            <person name="Ott S."/>
            <person name="Bowen H."/>
            <person name="Vavikolanu K."/>
            <person name="Mehta A."/>
            <person name="Aluvathingal J."/>
            <person name="Nadendla S."/>
            <person name="Myers T."/>
            <person name="Yan Y."/>
            <person name="Sichtig H."/>
        </authorList>
    </citation>
    <scope>NUCLEOTIDE SEQUENCE [LARGE SCALE GENOMIC DNA]</scope>
    <source>
        <strain evidence="1 2">FDAARGOS_899</strain>
        <plasmid evidence="1 2">unnamed</plasmid>
    </source>
</reference>
<gene>
    <name evidence="1" type="ORF">I6G56_00215</name>
</gene>
<geneLocation type="plasmid" evidence="1 2">
    <name>unnamed</name>
</geneLocation>
<proteinExistence type="predicted"/>
<dbReference type="Proteomes" id="UP000594943">
    <property type="component" value="Plasmid unnamed"/>
</dbReference>
<accession>A0A7T2TY29</accession>
<dbReference type="KEGG" id="bhg:I6G56_00215"/>
<dbReference type="AlphaFoldDB" id="A0A7U4P7X3"/>
<name>A0A7U4P7X3_9BURK</name>
<evidence type="ECO:0000313" key="2">
    <source>
        <dbReference type="Proteomes" id="UP000594943"/>
    </source>
</evidence>
<keyword evidence="1" id="KW-0614">Plasmid</keyword>
<protein>
    <submittedName>
        <fullName evidence="1">Uncharacterized protein</fullName>
    </submittedName>
</protein>
<sequence length="213" mass="23526">MSYDQNDAAIDEMYERIGEELYPAHRAQAIGEFTAERLKSYYLAHPMVMRPAVDALQEAKRLKGNGHHAAAVVFCATTIELFMKATLLQSIVYGLVHNDALADVIVKHALGQTGFERYRKLLSRLFQELAALDITALRREGESVALIDESCRVQELRNAIVHSGRTCDAASAQHALDVAVAVFDKIVVDVLWSIGVAVGEKGHIAPRQFAQQP</sequence>